<dbReference type="Gene3D" id="3.40.50.720">
    <property type="entry name" value="NAD(P)-binding Rossmann-like Domain"/>
    <property type="match status" value="1"/>
</dbReference>
<dbReference type="STRING" id="329046.A0A1Y2CNA7"/>
<dbReference type="AlphaFoldDB" id="A0A1Y2CNA7"/>
<dbReference type="PANTHER" id="PTHR12286">
    <property type="entry name" value="SACCHAROPINE DEHYDROGENASE-LIKE OXIDOREDUCTASE"/>
    <property type="match status" value="1"/>
</dbReference>
<feature type="domain" description="Saccharopine dehydrogenase NADP binding" evidence="2">
    <location>
        <begin position="7"/>
        <end position="140"/>
    </location>
</feature>
<dbReference type="GO" id="GO:0005739">
    <property type="term" value="C:mitochondrion"/>
    <property type="evidence" value="ECO:0007669"/>
    <property type="project" value="TreeGrafter"/>
</dbReference>
<comment type="caution">
    <text evidence="3">The sequence shown here is derived from an EMBL/GenBank/DDBJ whole genome shotgun (WGS) entry which is preliminary data.</text>
</comment>
<dbReference type="GO" id="GO:0005886">
    <property type="term" value="C:plasma membrane"/>
    <property type="evidence" value="ECO:0007669"/>
    <property type="project" value="TreeGrafter"/>
</dbReference>
<evidence type="ECO:0000256" key="1">
    <source>
        <dbReference type="ARBA" id="ARBA00038048"/>
    </source>
</evidence>
<evidence type="ECO:0000313" key="3">
    <source>
        <dbReference type="EMBL" id="ORY48511.1"/>
    </source>
</evidence>
<dbReference type="EMBL" id="MCGO01000011">
    <property type="protein sequence ID" value="ORY48511.1"/>
    <property type="molecule type" value="Genomic_DNA"/>
</dbReference>
<accession>A0A1Y2CNA7</accession>
<evidence type="ECO:0000313" key="4">
    <source>
        <dbReference type="Proteomes" id="UP000193642"/>
    </source>
</evidence>
<reference evidence="3 4" key="1">
    <citation type="submission" date="2016-07" db="EMBL/GenBank/DDBJ databases">
        <title>Pervasive Adenine N6-methylation of Active Genes in Fungi.</title>
        <authorList>
            <consortium name="DOE Joint Genome Institute"/>
            <person name="Mondo S.J."/>
            <person name="Dannebaum R.O."/>
            <person name="Kuo R.C."/>
            <person name="Labutti K."/>
            <person name="Haridas S."/>
            <person name="Kuo A."/>
            <person name="Salamov A."/>
            <person name="Ahrendt S.R."/>
            <person name="Lipzen A."/>
            <person name="Sullivan W."/>
            <person name="Andreopoulos W.B."/>
            <person name="Clum A."/>
            <person name="Lindquist E."/>
            <person name="Daum C."/>
            <person name="Ramamoorthy G.K."/>
            <person name="Gryganskyi A."/>
            <person name="Culley D."/>
            <person name="Magnuson J.K."/>
            <person name="James T.Y."/>
            <person name="O'Malley M.A."/>
            <person name="Stajich J.E."/>
            <person name="Spatafora J.W."/>
            <person name="Visel A."/>
            <person name="Grigoriev I.V."/>
        </authorList>
    </citation>
    <scope>NUCLEOTIDE SEQUENCE [LARGE SCALE GENOMIC DNA]</scope>
    <source>
        <strain evidence="3 4">JEL800</strain>
    </source>
</reference>
<sequence>MAKDIDVLILGATGFTGKYVAKAFHELVQSKDARVQGLRWGVGGRSLSKLQETLSWAAITSSEVEVVVVDVGDAAALSVAVARAVVVVNCVGPFRFSGVDVVAACIAANTSYVDIAGEPEFVERILTLSQKAKDAKVTVVPCCGFDSIPADLGNLFVKDQFRKRGFTAATCEVYIDIEEGPSGTSGNFATYESAVYSLANTSTLRKMRKDANRPPLPLLGRKLPLYGSARFEKLFTKKWCVPFFGADASIVRLSQQLQLASSTSSLPPTQFNAYFSLKSFAQVLRFSFFGFSMFYLSSSSFGRNLLLKYPGFFSMGLFKKTPPTPKQIAETTFTETFVANGFKRAVTAAEVDAKAVPDYEIIAQVHGPEGGYVTTPIAVICSALQILKNLNTGLIPHGVLTPAAAFGNTDLIRDLENSGITFSVHSERDLVKV</sequence>
<dbReference type="InterPro" id="IPR005097">
    <property type="entry name" value="Sacchrp_dh_NADP-bd"/>
</dbReference>
<gene>
    <name evidence="3" type="ORF">BCR33DRAFT_735389</name>
</gene>
<dbReference type="Pfam" id="PF03435">
    <property type="entry name" value="Sacchrp_dh_NADP"/>
    <property type="match status" value="1"/>
</dbReference>
<keyword evidence="4" id="KW-1185">Reference proteome</keyword>
<evidence type="ECO:0000259" key="2">
    <source>
        <dbReference type="Pfam" id="PF03435"/>
    </source>
</evidence>
<dbReference type="GO" id="GO:0009247">
    <property type="term" value="P:glycolipid biosynthetic process"/>
    <property type="evidence" value="ECO:0007669"/>
    <property type="project" value="TreeGrafter"/>
</dbReference>
<dbReference type="Proteomes" id="UP000193642">
    <property type="component" value="Unassembled WGS sequence"/>
</dbReference>
<dbReference type="InterPro" id="IPR051276">
    <property type="entry name" value="Saccharopine_DH-like_oxidrdct"/>
</dbReference>
<dbReference type="OrthoDB" id="10268090at2759"/>
<dbReference type="GO" id="GO:0005811">
    <property type="term" value="C:lipid droplet"/>
    <property type="evidence" value="ECO:0007669"/>
    <property type="project" value="TreeGrafter"/>
</dbReference>
<dbReference type="SUPFAM" id="SSF51735">
    <property type="entry name" value="NAD(P)-binding Rossmann-fold domains"/>
    <property type="match status" value="1"/>
</dbReference>
<dbReference type="PANTHER" id="PTHR12286:SF5">
    <property type="entry name" value="SACCHAROPINE DEHYDROGENASE-LIKE OXIDOREDUCTASE"/>
    <property type="match status" value="1"/>
</dbReference>
<name>A0A1Y2CNA7_9FUNG</name>
<organism evidence="3 4">
    <name type="scientific">Rhizoclosmatium globosum</name>
    <dbReference type="NCBI Taxonomy" id="329046"/>
    <lineage>
        <taxon>Eukaryota</taxon>
        <taxon>Fungi</taxon>
        <taxon>Fungi incertae sedis</taxon>
        <taxon>Chytridiomycota</taxon>
        <taxon>Chytridiomycota incertae sedis</taxon>
        <taxon>Chytridiomycetes</taxon>
        <taxon>Chytridiales</taxon>
        <taxon>Chytriomycetaceae</taxon>
        <taxon>Rhizoclosmatium</taxon>
    </lineage>
</organism>
<protein>
    <submittedName>
        <fullName evidence="3">Saccharopine dehydrogenase</fullName>
    </submittedName>
</protein>
<comment type="similarity">
    <text evidence="1">Belongs to the saccharopine dehydrogenase family.</text>
</comment>
<proteinExistence type="inferred from homology"/>
<dbReference type="InterPro" id="IPR036291">
    <property type="entry name" value="NAD(P)-bd_dom_sf"/>
</dbReference>